<sequence>TIDIKNLLESVTFPYIEKVLQKKVQEEILDNEIKSAKIMVEKRSNSFWSLAKPENGLKWNLLGSIAELLYQLVNIKMELKSFEFTGTRLVKAYCDNSGWYIIDSLHRKVEKQYFEYSKWIQDEENLLEQIVSHTRNEYFVVVSELINRFLNIIEKEGLNIKGIESQSKIFFRFVKPFIGKEKIAYFLVDALRYEMGTELINGIDIKEASIYYAIACIPTITEFGMAALLPKANENIQLIEAKNNKLEIQIDKIPLRNRKNRVSFLQNIYEDSCVVLKLENILKMTKSTRKKIDGKELVVITSQEIDELGAIDNISLARKIMSDILGEIKHGIRNLNNLGFTRFVITSDHGYIFYEDIKDDLKINSPGGQRLDLHRRYWIGKGGADSENTVRIKASVLGWTGDFDFIFPKGLAFFKVIGSSQGYFHGGISLQEVIIPIIDLKFEEKVVKRKSPAIFKINIGRKVITTRFFT</sequence>
<feature type="non-terminal residue" evidence="1">
    <location>
        <position position="470"/>
    </location>
</feature>
<reference evidence="1" key="1">
    <citation type="journal article" date="2014" name="Front. Microbiol.">
        <title>High frequency of phylogenetically diverse reductive dehalogenase-homologous genes in deep subseafloor sedimentary metagenomes.</title>
        <authorList>
            <person name="Kawai M."/>
            <person name="Futagami T."/>
            <person name="Toyoda A."/>
            <person name="Takaki Y."/>
            <person name="Nishi S."/>
            <person name="Hori S."/>
            <person name="Arai W."/>
            <person name="Tsubouchi T."/>
            <person name="Morono Y."/>
            <person name="Uchiyama I."/>
            <person name="Ito T."/>
            <person name="Fujiyama A."/>
            <person name="Inagaki F."/>
            <person name="Takami H."/>
        </authorList>
    </citation>
    <scope>NUCLEOTIDE SEQUENCE</scope>
    <source>
        <strain evidence="1">Expedition CK06-06</strain>
    </source>
</reference>
<protein>
    <submittedName>
        <fullName evidence="1">Uncharacterized protein</fullName>
    </submittedName>
</protein>
<proteinExistence type="predicted"/>
<name>X0SW28_9ZZZZ</name>
<comment type="caution">
    <text evidence="1">The sequence shown here is derived from an EMBL/GenBank/DDBJ whole genome shotgun (WGS) entry which is preliminary data.</text>
</comment>
<accession>X0SW28</accession>
<feature type="non-terminal residue" evidence="1">
    <location>
        <position position="1"/>
    </location>
</feature>
<dbReference type="AlphaFoldDB" id="X0SW28"/>
<dbReference type="Pfam" id="PF08665">
    <property type="entry name" value="PglZ"/>
    <property type="match status" value="1"/>
</dbReference>
<dbReference type="EMBL" id="BARS01003701">
    <property type="protein sequence ID" value="GAF85403.1"/>
    <property type="molecule type" value="Genomic_DNA"/>
</dbReference>
<evidence type="ECO:0000313" key="1">
    <source>
        <dbReference type="EMBL" id="GAF85403.1"/>
    </source>
</evidence>
<organism evidence="1">
    <name type="scientific">marine sediment metagenome</name>
    <dbReference type="NCBI Taxonomy" id="412755"/>
    <lineage>
        <taxon>unclassified sequences</taxon>
        <taxon>metagenomes</taxon>
        <taxon>ecological metagenomes</taxon>
    </lineage>
</organism>
<gene>
    <name evidence="1" type="ORF">S01H1_07175</name>
</gene>